<keyword evidence="1 5" id="KW-0673">Quorum sensing</keyword>
<comment type="catalytic activity">
    <reaction evidence="6">
        <text>a fatty acyl-[ACP] + S-adenosyl-L-methionine = an N-acyl-L-homoserine lactone + S-methyl-5'-thioadenosine + holo-[ACP] + H(+)</text>
        <dbReference type="Rhea" id="RHEA:10096"/>
        <dbReference type="Rhea" id="RHEA-COMP:9685"/>
        <dbReference type="Rhea" id="RHEA-COMP:14125"/>
        <dbReference type="ChEBI" id="CHEBI:15378"/>
        <dbReference type="ChEBI" id="CHEBI:17509"/>
        <dbReference type="ChEBI" id="CHEBI:55474"/>
        <dbReference type="ChEBI" id="CHEBI:59789"/>
        <dbReference type="ChEBI" id="CHEBI:64479"/>
        <dbReference type="ChEBI" id="CHEBI:138651"/>
        <dbReference type="EC" id="2.3.1.184"/>
    </reaction>
</comment>
<reference evidence="7 8" key="2">
    <citation type="submission" date="2019-09" db="EMBL/GenBank/DDBJ databases">
        <authorList>
            <person name="Jin C."/>
        </authorList>
    </citation>
    <scope>NUCLEOTIDE SEQUENCE [LARGE SCALE GENOMIC DNA]</scope>
    <source>
        <strain evidence="7 8">BN140002</strain>
    </source>
</reference>
<evidence type="ECO:0000256" key="5">
    <source>
        <dbReference type="PROSITE-ProRule" id="PRU00533"/>
    </source>
</evidence>
<dbReference type="SUPFAM" id="SSF55729">
    <property type="entry name" value="Acyl-CoA N-acyltransferases (Nat)"/>
    <property type="match status" value="1"/>
</dbReference>
<dbReference type="InterPro" id="IPR001690">
    <property type="entry name" value="Autoind_synthase"/>
</dbReference>
<dbReference type="GO" id="GO:0007165">
    <property type="term" value="P:signal transduction"/>
    <property type="evidence" value="ECO:0007669"/>
    <property type="project" value="TreeGrafter"/>
</dbReference>
<dbReference type="Gene3D" id="3.40.630.30">
    <property type="match status" value="1"/>
</dbReference>
<proteinExistence type="inferred from homology"/>
<sequence>MLSCRARRPPMVDVHLVCAENRHLYEDAIDQHHRIRRDIYIGEQRWRALVDRDGREVDQFDYKQAIYLLGLEPDGTVVSGTRLLPSSRPTLMSAVFPETAALRGMPDGPDVLEWTRFFVVASRREEGRLAQAGGAVLCAMLEYCLEEGVRTMRAVGEAWWMPRVMGLGWRPRPLGLPVEHDGYTLAGFAWDPTEETLAATRAVYGISRPCLVRRGVRAGRCPEVAHGLHG</sequence>
<dbReference type="EC" id="2.3.1.184" evidence="6"/>
<dbReference type="GO" id="GO:0061579">
    <property type="term" value="F:N-acyl homoserine lactone synthase activity"/>
    <property type="evidence" value="ECO:0007669"/>
    <property type="project" value="UniProtKB-UniRule"/>
</dbReference>
<dbReference type="PROSITE" id="PS51187">
    <property type="entry name" value="AUTOINDUCER_SYNTH_2"/>
    <property type="match status" value="1"/>
</dbReference>
<evidence type="ECO:0000256" key="3">
    <source>
        <dbReference type="ARBA" id="ARBA00022691"/>
    </source>
</evidence>
<dbReference type="Proteomes" id="UP000323142">
    <property type="component" value="Unassembled WGS sequence"/>
</dbReference>
<dbReference type="PANTHER" id="PTHR39322">
    <property type="entry name" value="ACYL-HOMOSERINE-LACTONE SYNTHASE"/>
    <property type="match status" value="1"/>
</dbReference>
<gene>
    <name evidence="7" type="ORF">F0L46_10445</name>
</gene>
<keyword evidence="2 6" id="KW-0808">Transferase</keyword>
<evidence type="ECO:0000256" key="4">
    <source>
        <dbReference type="ARBA" id="ARBA00022929"/>
    </source>
</evidence>
<dbReference type="InterPro" id="IPR016181">
    <property type="entry name" value="Acyl_CoA_acyltransferase"/>
</dbReference>
<evidence type="ECO:0000256" key="2">
    <source>
        <dbReference type="ARBA" id="ARBA00022679"/>
    </source>
</evidence>
<dbReference type="PRINTS" id="PR01549">
    <property type="entry name" value="AUTOINDCRSYN"/>
</dbReference>
<keyword evidence="4 5" id="KW-0071">Autoinducer synthesis</keyword>
<keyword evidence="3 6" id="KW-0949">S-adenosyl-L-methionine</keyword>
<protein>
    <recommendedName>
        <fullName evidence="6">Acyl-homoserine-lactone synthase</fullName>
        <ecNumber evidence="6">2.3.1.184</ecNumber>
    </recommendedName>
    <alternativeName>
        <fullName evidence="6">Autoinducer synthesis protein</fullName>
    </alternativeName>
</protein>
<evidence type="ECO:0000313" key="7">
    <source>
        <dbReference type="EMBL" id="KAA2237410.1"/>
    </source>
</evidence>
<dbReference type="Pfam" id="PF00765">
    <property type="entry name" value="Autoind_synth"/>
    <property type="match status" value="1"/>
</dbReference>
<reference evidence="7 8" key="1">
    <citation type="submission" date="2019-09" db="EMBL/GenBank/DDBJ databases">
        <title>Salinarimonas rosea gen. nov., sp. nov., a new member of the a-2 subgroup of the Proteobacteria.</title>
        <authorList>
            <person name="Liu J."/>
        </authorList>
    </citation>
    <scope>NUCLEOTIDE SEQUENCE [LARGE SCALE GENOMIC DNA]</scope>
    <source>
        <strain evidence="7 8">BN140002</strain>
    </source>
</reference>
<dbReference type="OrthoDB" id="6169313at2"/>
<organism evidence="7 8">
    <name type="scientific">Salinarimonas soli</name>
    <dbReference type="NCBI Taxonomy" id="1638099"/>
    <lineage>
        <taxon>Bacteria</taxon>
        <taxon>Pseudomonadati</taxon>
        <taxon>Pseudomonadota</taxon>
        <taxon>Alphaproteobacteria</taxon>
        <taxon>Hyphomicrobiales</taxon>
        <taxon>Salinarimonadaceae</taxon>
        <taxon>Salinarimonas</taxon>
    </lineage>
</organism>
<comment type="similarity">
    <text evidence="5 6">Belongs to the autoinducer synthase family.</text>
</comment>
<keyword evidence="8" id="KW-1185">Reference proteome</keyword>
<dbReference type="PANTHER" id="PTHR39322:SF1">
    <property type="entry name" value="ISOVALERYL-HOMOSERINE LACTONE SYNTHASE"/>
    <property type="match status" value="1"/>
</dbReference>
<comment type="caution">
    <text evidence="7">The sequence shown here is derived from an EMBL/GenBank/DDBJ whole genome shotgun (WGS) entry which is preliminary data.</text>
</comment>
<evidence type="ECO:0000256" key="1">
    <source>
        <dbReference type="ARBA" id="ARBA00022654"/>
    </source>
</evidence>
<accession>A0A5B2VG04</accession>
<name>A0A5B2VG04_9HYPH</name>
<dbReference type="EMBL" id="VUOA01000019">
    <property type="protein sequence ID" value="KAA2237410.1"/>
    <property type="molecule type" value="Genomic_DNA"/>
</dbReference>
<evidence type="ECO:0000256" key="6">
    <source>
        <dbReference type="RuleBase" id="RU361135"/>
    </source>
</evidence>
<evidence type="ECO:0000313" key="8">
    <source>
        <dbReference type="Proteomes" id="UP000323142"/>
    </source>
</evidence>
<dbReference type="AlphaFoldDB" id="A0A5B2VG04"/>
<dbReference type="GO" id="GO:0009372">
    <property type="term" value="P:quorum sensing"/>
    <property type="evidence" value="ECO:0007669"/>
    <property type="project" value="UniProtKB-UniRule"/>
</dbReference>